<dbReference type="Proteomes" id="UP000190065">
    <property type="component" value="Unassembled WGS sequence"/>
</dbReference>
<dbReference type="STRING" id="28136.SAMN02745202_01221"/>
<organism evidence="2 3">
    <name type="scientific">Segatella oulorum</name>
    <dbReference type="NCBI Taxonomy" id="28136"/>
    <lineage>
        <taxon>Bacteria</taxon>
        <taxon>Pseudomonadati</taxon>
        <taxon>Bacteroidota</taxon>
        <taxon>Bacteroidia</taxon>
        <taxon>Bacteroidales</taxon>
        <taxon>Prevotellaceae</taxon>
        <taxon>Segatella</taxon>
    </lineage>
</organism>
<gene>
    <name evidence="2" type="ORF">SAMN02745202_01221</name>
</gene>
<sequence>MTYLLVKLNGSPMAATLRSSPKCLRTFHPQTFSINIKAAFTLGNIQPFRIIFTIFFAGVIAHIITKLKITVICCIVACNSRFACL</sequence>
<accession>A0A1T4NXT9</accession>
<evidence type="ECO:0000313" key="3">
    <source>
        <dbReference type="Proteomes" id="UP000190065"/>
    </source>
</evidence>
<keyword evidence="1" id="KW-1133">Transmembrane helix</keyword>
<protein>
    <submittedName>
        <fullName evidence="2">Uncharacterized protein</fullName>
    </submittedName>
</protein>
<proteinExistence type="predicted"/>
<name>A0A1T4NXT9_9BACT</name>
<reference evidence="2 3" key="1">
    <citation type="submission" date="2017-02" db="EMBL/GenBank/DDBJ databases">
        <authorList>
            <person name="Peterson S.W."/>
        </authorList>
    </citation>
    <scope>NUCLEOTIDE SEQUENCE [LARGE SCALE GENOMIC DNA]</scope>
    <source>
        <strain evidence="2 3">ATCC 43324</strain>
    </source>
</reference>
<evidence type="ECO:0000256" key="1">
    <source>
        <dbReference type="SAM" id="Phobius"/>
    </source>
</evidence>
<keyword evidence="1" id="KW-0472">Membrane</keyword>
<evidence type="ECO:0000313" key="2">
    <source>
        <dbReference type="EMBL" id="SJZ84039.1"/>
    </source>
</evidence>
<feature type="transmembrane region" description="Helical" evidence="1">
    <location>
        <begin position="50"/>
        <end position="78"/>
    </location>
</feature>
<dbReference type="EMBL" id="FUXK01000012">
    <property type="protein sequence ID" value="SJZ84039.1"/>
    <property type="molecule type" value="Genomic_DNA"/>
</dbReference>
<keyword evidence="1" id="KW-0812">Transmembrane</keyword>
<dbReference type="AlphaFoldDB" id="A0A1T4NXT9"/>